<dbReference type="PANTHER" id="PTHR10489">
    <property type="entry name" value="CELL ADHESION MOLECULE"/>
    <property type="match status" value="1"/>
</dbReference>
<dbReference type="PRINTS" id="PR01106">
    <property type="entry name" value="CHEMOKINER1"/>
</dbReference>
<dbReference type="FunFam" id="1.20.1070.10:FF:000026">
    <property type="entry name" value="C-C chemokine receptor type 5"/>
    <property type="match status" value="1"/>
</dbReference>
<keyword evidence="8 9" id="KW-0807">Transducer</keyword>
<dbReference type="GO" id="GO:0019957">
    <property type="term" value="F:C-C chemokine binding"/>
    <property type="evidence" value="ECO:0007669"/>
    <property type="project" value="TreeGrafter"/>
</dbReference>
<evidence type="ECO:0000256" key="9">
    <source>
        <dbReference type="RuleBase" id="RU000688"/>
    </source>
</evidence>
<dbReference type="GO" id="GO:0060326">
    <property type="term" value="P:cell chemotaxis"/>
    <property type="evidence" value="ECO:0007669"/>
    <property type="project" value="TreeGrafter"/>
</dbReference>
<sequence>MATTSVATETTNMTTVSSLVTSLATTLTTAIASVTTTSTPLSTTTNSTDYDEYSGGGDIDYDYAAPCEKQDTVAMAAQLVPALYLLVFLFGLLGNILVVVILMKYMKLKTTTNIFLINLAISDLLFLLTLPFWMHYIGIRQDWVFGLPMCNFLMGLCYTALYSEIFFIILLTIDRYLSIVYAVSALKTRTVSFAIICSVLAWFMAGLVAIPEFLYHGFEDDQGVAHCDPYFPEASTKTWKGAHVVKMITLSLVLPLLIMIICYWGIIRKLLTRPSKRKHKAIRLIFVIMMLYFVFWTPYNVVLLLTTFQTTFLGISCDISKQLDMALLVSKTLAYTHCCINPVIYAFVGEKFRRYMYNFFNTYVAIYLCKYIPFLSGDGEGKEGPTRI</sequence>
<feature type="transmembrane region" description="Helical" evidence="10">
    <location>
        <begin position="244"/>
        <end position="264"/>
    </location>
</feature>
<dbReference type="GO" id="GO:0016493">
    <property type="term" value="F:C-C chemokine receptor activity"/>
    <property type="evidence" value="ECO:0007669"/>
    <property type="project" value="InterPro"/>
</dbReference>
<dbReference type="GO" id="GO:0006955">
    <property type="term" value="P:immune response"/>
    <property type="evidence" value="ECO:0007669"/>
    <property type="project" value="InterPro"/>
</dbReference>
<evidence type="ECO:0000256" key="10">
    <source>
        <dbReference type="SAM" id="Phobius"/>
    </source>
</evidence>
<dbReference type="PRINTS" id="PR00237">
    <property type="entry name" value="GPCRRHODOPSN"/>
</dbReference>
<dbReference type="Pfam" id="PF00001">
    <property type="entry name" value="7tm_1"/>
    <property type="match status" value="1"/>
</dbReference>
<dbReference type="PRINTS" id="PR00657">
    <property type="entry name" value="CCCHEMOKINER"/>
</dbReference>
<feature type="transmembrane region" description="Helical" evidence="10">
    <location>
        <begin position="143"/>
        <end position="171"/>
    </location>
</feature>
<dbReference type="GO" id="GO:0016020">
    <property type="term" value="C:membrane"/>
    <property type="evidence" value="ECO:0007669"/>
    <property type="project" value="UniProtKB-SubCell"/>
</dbReference>
<dbReference type="PANTHER" id="PTHR10489:SF649">
    <property type="entry name" value="C-C CHEMOKINE RECEPTOR TYPE 3"/>
    <property type="match status" value="1"/>
</dbReference>
<comment type="subcellular location">
    <subcellularLocation>
        <location evidence="1">Membrane</location>
        <topology evidence="1">Multi-pass membrane protein</topology>
    </subcellularLocation>
</comment>
<evidence type="ECO:0000256" key="6">
    <source>
        <dbReference type="ARBA" id="ARBA00023157"/>
    </source>
</evidence>
<dbReference type="SMART" id="SM01381">
    <property type="entry name" value="7TM_GPCR_Srsx"/>
    <property type="match status" value="1"/>
</dbReference>
<keyword evidence="7 9" id="KW-0675">Receptor</keyword>
<organism evidence="12">
    <name type="scientific">Equid gammaherpesvirus 2</name>
    <name type="common">Equine herpesvirus 2</name>
    <dbReference type="NCBI Taxonomy" id="12657"/>
    <lineage>
        <taxon>Viruses</taxon>
        <taxon>Duplodnaviria</taxon>
        <taxon>Heunggongvirae</taxon>
        <taxon>Peploviricota</taxon>
        <taxon>Herviviricetes</taxon>
        <taxon>Herpesvirales</taxon>
        <taxon>Orthoherpesviridae</taxon>
        <taxon>Gammaherpesvirinae</taxon>
        <taxon>Percavirus</taxon>
        <taxon>Percavirus equidgamma2</taxon>
    </lineage>
</organism>
<feature type="transmembrane region" description="Helical" evidence="10">
    <location>
        <begin position="284"/>
        <end position="305"/>
    </location>
</feature>
<dbReference type="InterPro" id="IPR050119">
    <property type="entry name" value="CCR1-9-like"/>
</dbReference>
<keyword evidence="4 9" id="KW-0297">G-protein coupled receptor</keyword>
<evidence type="ECO:0000313" key="12">
    <source>
        <dbReference type="EMBL" id="ABN14180.1"/>
    </source>
</evidence>
<evidence type="ECO:0000256" key="7">
    <source>
        <dbReference type="ARBA" id="ARBA00023170"/>
    </source>
</evidence>
<dbReference type="GO" id="GO:0007204">
    <property type="term" value="P:positive regulation of cytosolic calcium ion concentration"/>
    <property type="evidence" value="ECO:0007669"/>
    <property type="project" value="TreeGrafter"/>
</dbReference>
<dbReference type="EMBL" id="EF182639">
    <property type="protein sequence ID" value="ABN14180.1"/>
    <property type="molecule type" value="Genomic_DNA"/>
</dbReference>
<dbReference type="PROSITE" id="PS00237">
    <property type="entry name" value="G_PROTEIN_RECEP_F1_1"/>
    <property type="match status" value="1"/>
</dbReference>
<dbReference type="PROSITE" id="PS50262">
    <property type="entry name" value="G_PROTEIN_RECEP_F1_2"/>
    <property type="match status" value="1"/>
</dbReference>
<keyword evidence="6" id="KW-1015">Disulfide bond</keyword>
<gene>
    <name evidence="12" type="primary">E1</name>
</gene>
<dbReference type="InterPro" id="IPR002236">
    <property type="entry name" value="Chemokine_CCR1"/>
</dbReference>
<keyword evidence="2 9" id="KW-0812">Transmembrane</keyword>
<feature type="transmembrane region" description="Helical" evidence="10">
    <location>
        <begin position="115"/>
        <end position="137"/>
    </location>
</feature>
<keyword evidence="3 10" id="KW-1133">Transmembrane helix</keyword>
<evidence type="ECO:0000256" key="2">
    <source>
        <dbReference type="ARBA" id="ARBA00022692"/>
    </source>
</evidence>
<dbReference type="SUPFAM" id="SSF81321">
    <property type="entry name" value="Family A G protein-coupled receptor-like"/>
    <property type="match status" value="1"/>
</dbReference>
<evidence type="ECO:0000313" key="13">
    <source>
        <dbReference type="EMBL" id="ABN14181.1"/>
    </source>
</evidence>
<comment type="similarity">
    <text evidence="9">Belongs to the G-protein coupled receptor 1 family.</text>
</comment>
<evidence type="ECO:0000259" key="11">
    <source>
        <dbReference type="PROSITE" id="PS50262"/>
    </source>
</evidence>
<evidence type="ECO:0000256" key="4">
    <source>
        <dbReference type="ARBA" id="ARBA00023040"/>
    </source>
</evidence>
<reference evidence="12" key="1">
    <citation type="journal article" date="2007" name="J. Gen. Virol.">
        <title>Sequence analysis of the equid herpesvirus 2 chemokine receptor homologues E1, ORF74 and E6 demonstrates high sequence divergence between field isolates.</title>
        <authorList>
            <person name="Sharp E.L."/>
            <person name="Farrell H.E."/>
            <person name="Borchers K."/>
            <person name="Holmes E.C."/>
            <person name="Davis-Poynter N.J."/>
        </authorList>
    </citation>
    <scope>NUCLEOTIDE SEQUENCE</scope>
    <source>
        <strain evidence="13">Aus-1</strain>
        <strain evidence="12">Eng-9</strain>
    </source>
</reference>
<feature type="transmembrane region" description="Helical" evidence="10">
    <location>
        <begin position="82"/>
        <end position="103"/>
    </location>
</feature>
<evidence type="ECO:0000256" key="8">
    <source>
        <dbReference type="ARBA" id="ARBA00023224"/>
    </source>
</evidence>
<dbReference type="InterPro" id="IPR000276">
    <property type="entry name" value="GPCR_Rhodpsn"/>
</dbReference>
<dbReference type="GO" id="GO:0019722">
    <property type="term" value="P:calcium-mediated signaling"/>
    <property type="evidence" value="ECO:0007669"/>
    <property type="project" value="TreeGrafter"/>
</dbReference>
<feature type="domain" description="G-protein coupled receptors family 1 profile" evidence="11">
    <location>
        <begin position="94"/>
        <end position="345"/>
    </location>
</feature>
<dbReference type="InterPro" id="IPR000355">
    <property type="entry name" value="Chemokine_rcpt"/>
</dbReference>
<protein>
    <submittedName>
        <fullName evidence="12">E1 variant a</fullName>
    </submittedName>
    <submittedName>
        <fullName evidence="13">E1 variant b</fullName>
    </submittedName>
</protein>
<dbReference type="Gene3D" id="1.20.1070.10">
    <property type="entry name" value="Rhodopsin 7-helix transmembrane proteins"/>
    <property type="match status" value="1"/>
</dbReference>
<feature type="transmembrane region" description="Helical" evidence="10">
    <location>
        <begin position="191"/>
        <end position="210"/>
    </location>
</feature>
<accession>A3F191</accession>
<proteinExistence type="inferred from homology"/>
<evidence type="ECO:0000256" key="1">
    <source>
        <dbReference type="ARBA" id="ARBA00004141"/>
    </source>
</evidence>
<feature type="transmembrane region" description="Helical" evidence="10">
    <location>
        <begin position="325"/>
        <end position="348"/>
    </location>
</feature>
<name>A3F191_9GAMA</name>
<evidence type="ECO:0000256" key="5">
    <source>
        <dbReference type="ARBA" id="ARBA00023136"/>
    </source>
</evidence>
<evidence type="ECO:0000256" key="3">
    <source>
        <dbReference type="ARBA" id="ARBA00022989"/>
    </source>
</evidence>
<dbReference type="EMBL" id="EF182640">
    <property type="protein sequence ID" value="ABN14181.1"/>
    <property type="molecule type" value="Genomic_DNA"/>
</dbReference>
<keyword evidence="5 10" id="KW-0472">Membrane</keyword>
<dbReference type="InterPro" id="IPR017452">
    <property type="entry name" value="GPCR_Rhodpsn_7TM"/>
</dbReference>